<protein>
    <recommendedName>
        <fullName evidence="1">Non-reducing end beta-L-arabinofuranosidase-like GH127 catalytic domain-containing protein</fullName>
    </recommendedName>
</protein>
<sequence length="213" mass="23174">MDAVSRVDAQQSRWTRREVLQAGAASAASLAAVASLPTSAAASGKLAQAARRAVVVWQQQPFALGQVTLLEGPFLQAQQRNRRFLMLLPNERPLHRFRLTAGLPSSAEPLGGWESRHCEIRGYFSGEAAWATARPGQRLVFGAEGIDGTLELVPFYQVLHERYSVHLRCARSGKTAGVLRSGYSPPLVAFAARMDGGYSRYPCAGKVEQNPLK</sequence>
<dbReference type="InterPro" id="IPR012878">
    <property type="entry name" value="Beta-AFase-like_GH127_cat"/>
</dbReference>
<organism evidence="2 3">
    <name type="scientific">Stenotrophomonas maltophilia</name>
    <name type="common">Pseudomonas maltophilia</name>
    <name type="synonym">Xanthomonas maltophilia</name>
    <dbReference type="NCBI Taxonomy" id="40324"/>
    <lineage>
        <taxon>Bacteria</taxon>
        <taxon>Pseudomonadati</taxon>
        <taxon>Pseudomonadota</taxon>
        <taxon>Gammaproteobacteria</taxon>
        <taxon>Lysobacterales</taxon>
        <taxon>Lysobacteraceae</taxon>
        <taxon>Stenotrophomonas</taxon>
        <taxon>Stenotrophomonas maltophilia group</taxon>
    </lineage>
</organism>
<proteinExistence type="predicted"/>
<evidence type="ECO:0000313" key="3">
    <source>
        <dbReference type="Proteomes" id="UP000197090"/>
    </source>
</evidence>
<comment type="caution">
    <text evidence="2">The sequence shown here is derived from an EMBL/GenBank/DDBJ whole genome shotgun (WGS) entry which is preliminary data.</text>
</comment>
<dbReference type="PANTHER" id="PTHR31151">
    <property type="entry name" value="PROLINE-TRNA LIGASE (DUF1680)"/>
    <property type="match status" value="1"/>
</dbReference>
<reference evidence="2 3" key="1">
    <citation type="submission" date="2017-06" db="EMBL/GenBank/DDBJ databases">
        <authorList>
            <person name="Kim H.J."/>
            <person name="Triplett B.A."/>
        </authorList>
    </citation>
    <scope>NUCLEOTIDE SEQUENCE [LARGE SCALE GENOMIC DNA]</scope>
    <source>
        <strain evidence="2 3">594</strain>
    </source>
</reference>
<dbReference type="RefSeq" id="WP_088496334.1">
    <property type="nucleotide sequence ID" value="NZ_NIVX01000026.1"/>
</dbReference>
<evidence type="ECO:0000313" key="2">
    <source>
        <dbReference type="EMBL" id="OWQ77990.1"/>
    </source>
</evidence>
<accession>A0A246ID77</accession>
<dbReference type="PROSITE" id="PS51318">
    <property type="entry name" value="TAT"/>
    <property type="match status" value="1"/>
</dbReference>
<dbReference type="Proteomes" id="UP000197090">
    <property type="component" value="Unassembled WGS sequence"/>
</dbReference>
<gene>
    <name evidence="2" type="ORF">CEE63_02985</name>
</gene>
<dbReference type="PANTHER" id="PTHR31151:SF0">
    <property type="entry name" value="PROLINE-TRNA LIGASE (DUF1680)"/>
    <property type="match status" value="1"/>
</dbReference>
<name>A0A246ID77_STEMA</name>
<dbReference type="Pfam" id="PF07944">
    <property type="entry name" value="Beta-AFase-like_GH127_cat"/>
    <property type="match status" value="1"/>
</dbReference>
<dbReference type="InterPro" id="IPR006311">
    <property type="entry name" value="TAT_signal"/>
</dbReference>
<evidence type="ECO:0000259" key="1">
    <source>
        <dbReference type="Pfam" id="PF07944"/>
    </source>
</evidence>
<dbReference type="AlphaFoldDB" id="A0A246ID77"/>
<feature type="domain" description="Non-reducing end beta-L-arabinofuranosidase-like GH127 catalytic" evidence="1">
    <location>
        <begin position="66"/>
        <end position="132"/>
    </location>
</feature>
<dbReference type="EMBL" id="NIVX01000026">
    <property type="protein sequence ID" value="OWQ77990.1"/>
    <property type="molecule type" value="Genomic_DNA"/>
</dbReference>